<dbReference type="Pfam" id="PF00789">
    <property type="entry name" value="UBX"/>
    <property type="match status" value="1"/>
</dbReference>
<sequence length="681" mass="77968">MSDESREQILSDFQNCTGLEHLDECIHILQQYEWNLMEAVQAVHDRIGIGNDNESTVPVQEITNRDTSSIITNTTNQNVNNNKRQSDPNEIDDSDQPRIIKTIPGSQRTSKGASSITNVGPVRDLNFTVECCDQTEKISTFDSESVYQLREKISKKFSIPPNKQHFINWTMKSYDDQTILKDLNLLKENTIHLTSIENGSAVQIPNHTTSSSKTSDEFPLTVLCEDKSGNLTPFKLTLQSHTTISEIKKQTEHLTHIPIQEQAWQGLLGAKDSDELRQTSIASNAHLIVYQSDTSLNQQIPTMRKDTKRSIISPDRNEDDQMDIEHDNGLESYDDDVNVLSQNNSTTTFATETTTSGREPLIPDGCTNDAFGLEHFARVFNRRYGSTGPILYIGPLDQAIQDSLYSSIHTRRPLAIYLHNDQSVCANVFCSQVLSADSIVEYLANNYVLWAWDVTSDGNRTRLLETLRRCVGNQCAQRVGSMENDSFPLLLIVIRSRGSLELINVIEGKSTPSEVLLNLIQSYESYEQQRLRDVDEEIMRENRENLKKQQEDEYEQSLQADLAKERARQEEQNANERLKQQRLQQQEESKARLPEEPNETEKNITRLKIRLPNDEGVLMRRFRINDTLQVLFDYLTTQGRMFGEYKLLTTYPKRDLTSLNQSDTFEQLKLYPQEQLILESL</sequence>
<evidence type="ECO:0000259" key="2">
    <source>
        <dbReference type="PROSITE" id="PS50033"/>
    </source>
</evidence>
<dbReference type="Gene3D" id="1.10.8.10">
    <property type="entry name" value="DNA helicase RuvA subunit, C-terminal domain"/>
    <property type="match status" value="1"/>
</dbReference>
<dbReference type="AlphaFoldDB" id="A0A814L8W4"/>
<evidence type="ECO:0000256" key="1">
    <source>
        <dbReference type="SAM" id="MobiDB-lite"/>
    </source>
</evidence>
<dbReference type="PROSITE" id="PS50033">
    <property type="entry name" value="UBX"/>
    <property type="match status" value="1"/>
</dbReference>
<organism evidence="4 6">
    <name type="scientific">Rotaria sordida</name>
    <dbReference type="NCBI Taxonomy" id="392033"/>
    <lineage>
        <taxon>Eukaryota</taxon>
        <taxon>Metazoa</taxon>
        <taxon>Spiralia</taxon>
        <taxon>Gnathifera</taxon>
        <taxon>Rotifera</taxon>
        <taxon>Eurotatoria</taxon>
        <taxon>Bdelloidea</taxon>
        <taxon>Philodinida</taxon>
        <taxon>Philodinidae</taxon>
        <taxon>Rotaria</taxon>
    </lineage>
</organism>
<dbReference type="Gene3D" id="3.10.20.90">
    <property type="entry name" value="Phosphatidylinositol 3-kinase Catalytic Subunit, Chain A, domain 1"/>
    <property type="match status" value="3"/>
</dbReference>
<dbReference type="SUPFAM" id="SSF54236">
    <property type="entry name" value="Ubiquitin-like"/>
    <property type="match status" value="2"/>
</dbReference>
<keyword evidence="7" id="KW-1185">Reference proteome</keyword>
<reference evidence="4" key="1">
    <citation type="submission" date="2021-02" db="EMBL/GenBank/DDBJ databases">
        <authorList>
            <person name="Nowell W R."/>
        </authorList>
    </citation>
    <scope>NUCLEOTIDE SEQUENCE</scope>
</reference>
<feature type="domain" description="Ubiquitin-like" evidence="3">
    <location>
        <begin position="125"/>
        <end position="200"/>
    </location>
</feature>
<name>A0A814L8W4_9BILA</name>
<dbReference type="Pfam" id="PF21021">
    <property type="entry name" value="FAF1"/>
    <property type="match status" value="1"/>
</dbReference>
<dbReference type="GO" id="GO:0005634">
    <property type="term" value="C:nucleus"/>
    <property type="evidence" value="ECO:0007669"/>
    <property type="project" value="TreeGrafter"/>
</dbReference>
<dbReference type="EMBL" id="CAJNOH010000509">
    <property type="protein sequence ID" value="CAF1062555.1"/>
    <property type="molecule type" value="Genomic_DNA"/>
</dbReference>
<evidence type="ECO:0000313" key="6">
    <source>
        <dbReference type="Proteomes" id="UP000663854"/>
    </source>
</evidence>
<dbReference type="InterPro" id="IPR049483">
    <property type="entry name" value="FAF1_2-like_UAS"/>
</dbReference>
<dbReference type="SMART" id="SM00166">
    <property type="entry name" value="UBX"/>
    <property type="match status" value="1"/>
</dbReference>
<dbReference type="PROSITE" id="PS50053">
    <property type="entry name" value="UBIQUITIN_2"/>
    <property type="match status" value="1"/>
</dbReference>
<dbReference type="Pfam" id="PF14555">
    <property type="entry name" value="UBA_4"/>
    <property type="match status" value="1"/>
</dbReference>
<proteinExistence type="predicted"/>
<dbReference type="Proteomes" id="UP000663870">
    <property type="component" value="Unassembled WGS sequence"/>
</dbReference>
<dbReference type="InterPro" id="IPR029071">
    <property type="entry name" value="Ubiquitin-like_domsf"/>
</dbReference>
<evidence type="ECO:0000313" key="7">
    <source>
        <dbReference type="Proteomes" id="UP000663870"/>
    </source>
</evidence>
<accession>A0A814L8W4</accession>
<feature type="domain" description="UBX" evidence="2">
    <location>
        <begin position="600"/>
        <end position="678"/>
    </location>
</feature>
<dbReference type="SUPFAM" id="SSF52833">
    <property type="entry name" value="Thioredoxin-like"/>
    <property type="match status" value="1"/>
</dbReference>
<evidence type="ECO:0000313" key="4">
    <source>
        <dbReference type="EMBL" id="CAF1062555.1"/>
    </source>
</evidence>
<dbReference type="GO" id="GO:0036503">
    <property type="term" value="P:ERAD pathway"/>
    <property type="evidence" value="ECO:0007669"/>
    <property type="project" value="TreeGrafter"/>
</dbReference>
<evidence type="ECO:0008006" key="8">
    <source>
        <dbReference type="Google" id="ProtNLM"/>
    </source>
</evidence>
<dbReference type="InterPro" id="IPR001012">
    <property type="entry name" value="UBX_dom"/>
</dbReference>
<comment type="caution">
    <text evidence="4">The sequence shown here is derived from an EMBL/GenBank/DDBJ whole genome shotgun (WGS) entry which is preliminary data.</text>
</comment>
<dbReference type="Proteomes" id="UP000663854">
    <property type="component" value="Unassembled WGS sequence"/>
</dbReference>
<feature type="compositionally biased region" description="Low complexity" evidence="1">
    <location>
        <begin position="72"/>
        <end position="82"/>
    </location>
</feature>
<feature type="region of interest" description="Disordered" evidence="1">
    <location>
        <begin position="563"/>
        <end position="601"/>
    </location>
</feature>
<dbReference type="GO" id="GO:0005783">
    <property type="term" value="C:endoplasmic reticulum"/>
    <property type="evidence" value="ECO:0007669"/>
    <property type="project" value="TreeGrafter"/>
</dbReference>
<dbReference type="InterPro" id="IPR050730">
    <property type="entry name" value="UBX_domain-protein"/>
</dbReference>
<dbReference type="InterPro" id="IPR000626">
    <property type="entry name" value="Ubiquitin-like_dom"/>
</dbReference>
<gene>
    <name evidence="5" type="ORF">JXQ802_LOCUS27981</name>
    <name evidence="4" type="ORF">PYM288_LOCUS17728</name>
</gene>
<dbReference type="Gene3D" id="3.40.30.10">
    <property type="entry name" value="Glutaredoxin"/>
    <property type="match status" value="1"/>
</dbReference>
<dbReference type="PANTHER" id="PTHR23322">
    <property type="entry name" value="FAS-ASSOCIATED PROTEIN"/>
    <property type="match status" value="1"/>
</dbReference>
<protein>
    <recommendedName>
        <fullName evidence="8">UBX domain-containing protein</fullName>
    </recommendedName>
</protein>
<evidence type="ECO:0000259" key="3">
    <source>
        <dbReference type="PROSITE" id="PS50053"/>
    </source>
</evidence>
<evidence type="ECO:0000313" key="5">
    <source>
        <dbReference type="EMBL" id="CAF1270913.1"/>
    </source>
</evidence>
<feature type="region of interest" description="Disordered" evidence="1">
    <location>
        <begin position="72"/>
        <end position="98"/>
    </location>
</feature>
<dbReference type="EMBL" id="CAJNOL010001033">
    <property type="protein sequence ID" value="CAF1270913.1"/>
    <property type="molecule type" value="Genomic_DNA"/>
</dbReference>
<dbReference type="GO" id="GO:0043130">
    <property type="term" value="F:ubiquitin binding"/>
    <property type="evidence" value="ECO:0007669"/>
    <property type="project" value="TreeGrafter"/>
</dbReference>
<dbReference type="InterPro" id="IPR036249">
    <property type="entry name" value="Thioredoxin-like_sf"/>
</dbReference>
<dbReference type="InterPro" id="IPR006577">
    <property type="entry name" value="UAS"/>
</dbReference>
<dbReference type="PANTHER" id="PTHR23322:SF96">
    <property type="entry name" value="FAS-ASSOCIATED FACTOR 1"/>
    <property type="match status" value="1"/>
</dbReference>
<dbReference type="SMART" id="SM00594">
    <property type="entry name" value="UAS"/>
    <property type="match status" value="1"/>
</dbReference>